<protein>
    <submittedName>
        <fullName evidence="2">Uncharacterized protein</fullName>
    </submittedName>
</protein>
<reference evidence="2 3" key="1">
    <citation type="submission" date="2015-01" db="EMBL/GenBank/DDBJ databases">
        <title>Evolution of Trichinella species and genotypes.</title>
        <authorList>
            <person name="Korhonen P.K."/>
            <person name="Edoardo P."/>
            <person name="Giuseppe L.R."/>
            <person name="Gasser R.B."/>
        </authorList>
    </citation>
    <scope>NUCLEOTIDE SEQUENCE [LARGE SCALE GENOMIC DNA]</scope>
    <source>
        <strain evidence="2">ISS417</strain>
    </source>
</reference>
<dbReference type="AlphaFoldDB" id="A0A0V0UA49"/>
<gene>
    <name evidence="2" type="ORF">T05_15992</name>
</gene>
<evidence type="ECO:0000313" key="2">
    <source>
        <dbReference type="EMBL" id="KRX48015.1"/>
    </source>
</evidence>
<sequence length="86" mass="9580">MPVGAESHYHIKSFEKVFPPALRSSSVHWDYPGGSLGIQSHALRPDVQDRRRTAGQRESNPMSPARQAIRLATVLLVAQRLISFNS</sequence>
<proteinExistence type="predicted"/>
<accession>A0A0V0UA49</accession>
<feature type="compositionally biased region" description="Basic and acidic residues" evidence="1">
    <location>
        <begin position="43"/>
        <end position="52"/>
    </location>
</feature>
<comment type="caution">
    <text evidence="2">The sequence shown here is derived from an EMBL/GenBank/DDBJ whole genome shotgun (WGS) entry which is preliminary data.</text>
</comment>
<dbReference type="EMBL" id="JYDJ01000035">
    <property type="protein sequence ID" value="KRX48015.1"/>
    <property type="molecule type" value="Genomic_DNA"/>
</dbReference>
<feature type="region of interest" description="Disordered" evidence="1">
    <location>
        <begin position="35"/>
        <end position="64"/>
    </location>
</feature>
<dbReference type="Proteomes" id="UP000055048">
    <property type="component" value="Unassembled WGS sequence"/>
</dbReference>
<evidence type="ECO:0000256" key="1">
    <source>
        <dbReference type="SAM" id="MobiDB-lite"/>
    </source>
</evidence>
<organism evidence="2 3">
    <name type="scientific">Trichinella murrelli</name>
    <dbReference type="NCBI Taxonomy" id="144512"/>
    <lineage>
        <taxon>Eukaryota</taxon>
        <taxon>Metazoa</taxon>
        <taxon>Ecdysozoa</taxon>
        <taxon>Nematoda</taxon>
        <taxon>Enoplea</taxon>
        <taxon>Dorylaimia</taxon>
        <taxon>Trichinellida</taxon>
        <taxon>Trichinellidae</taxon>
        <taxon>Trichinella</taxon>
    </lineage>
</organism>
<keyword evidence="3" id="KW-1185">Reference proteome</keyword>
<evidence type="ECO:0000313" key="3">
    <source>
        <dbReference type="Proteomes" id="UP000055048"/>
    </source>
</evidence>
<name>A0A0V0UA49_9BILA</name>